<dbReference type="InterPro" id="IPR050201">
    <property type="entry name" value="Bacterial_glucokinase"/>
</dbReference>
<dbReference type="Gene3D" id="3.30.420.40">
    <property type="match status" value="1"/>
</dbReference>
<dbReference type="GO" id="GO:0006096">
    <property type="term" value="P:glycolytic process"/>
    <property type="evidence" value="ECO:0007669"/>
    <property type="project" value="InterPro"/>
</dbReference>
<accession>A0A5B8RHV8</accession>
<dbReference type="GO" id="GO:0005524">
    <property type="term" value="F:ATP binding"/>
    <property type="evidence" value="ECO:0007669"/>
    <property type="project" value="InterPro"/>
</dbReference>
<keyword evidence="2 3" id="KW-0418">Kinase</keyword>
<dbReference type="Pfam" id="PF02685">
    <property type="entry name" value="Glucokinase"/>
    <property type="match status" value="1"/>
</dbReference>
<dbReference type="PANTHER" id="PTHR47690:SF1">
    <property type="entry name" value="GLUCOKINASE"/>
    <property type="match status" value="1"/>
</dbReference>
<dbReference type="AlphaFoldDB" id="A0A5B8RHV8"/>
<evidence type="ECO:0000313" key="3">
    <source>
        <dbReference type="EMBL" id="QEA07518.1"/>
    </source>
</evidence>
<dbReference type="InterPro" id="IPR003836">
    <property type="entry name" value="Glucokinase"/>
</dbReference>
<dbReference type="CDD" id="cd24008">
    <property type="entry name" value="ASKHA_NBD_GLK"/>
    <property type="match status" value="1"/>
</dbReference>
<reference evidence="3" key="1">
    <citation type="submission" date="2019-06" db="EMBL/GenBank/DDBJ databases">
        <authorList>
            <person name="Murdoch R.W."/>
            <person name="Fathepure B."/>
        </authorList>
    </citation>
    <scope>NUCLEOTIDE SEQUENCE</scope>
</reference>
<dbReference type="Gene3D" id="3.40.367.20">
    <property type="match status" value="1"/>
</dbReference>
<dbReference type="HAMAP" id="MF_00524">
    <property type="entry name" value="Glucokinase"/>
    <property type="match status" value="1"/>
</dbReference>
<gene>
    <name evidence="3" type="primary">glk_1</name>
    <name evidence="3" type="ORF">KBTEX_03874</name>
</gene>
<proteinExistence type="inferred from homology"/>
<sequence length="324" mass="32867">MTTTHASPPWLIADIGGTGARFALASPGDGSVHHVRELATADFADLAAAAGHYLDGLPDGPRPRQALCAIAAPIAGDQVELTNGSWRFSTTQTRDRLGLERLELVNDFVAQALAVPGLSPTECVPVNPGAAAPGAPMAVLGPGTGLGVSVLVPCPGGGHHAIGGEGGHVSFAPCDEREEAVARALRQRFGHCSAERVASGVGLTAVHDCLAEIAGAPTGGLSPAEIIAGADAGDARAAETLALFTRGLATVAAGLALTVGARGGVYLGGGILPRLGNRFDHAMFMTRFTAKGRMRDYLATIPVWRVDAPLPALAGLAHAVTERG</sequence>
<evidence type="ECO:0000256" key="1">
    <source>
        <dbReference type="ARBA" id="ARBA00022679"/>
    </source>
</evidence>
<dbReference type="InterPro" id="IPR043129">
    <property type="entry name" value="ATPase_NBD"/>
</dbReference>
<protein>
    <submittedName>
        <fullName evidence="3">Glucokinase</fullName>
        <ecNumber evidence="3">2.7.1.2</ecNumber>
    </submittedName>
</protein>
<dbReference type="PANTHER" id="PTHR47690">
    <property type="entry name" value="GLUCOKINASE"/>
    <property type="match status" value="1"/>
</dbReference>
<dbReference type="SUPFAM" id="SSF53067">
    <property type="entry name" value="Actin-like ATPase domain"/>
    <property type="match status" value="1"/>
</dbReference>
<dbReference type="GO" id="GO:0005536">
    <property type="term" value="F:D-glucose binding"/>
    <property type="evidence" value="ECO:0007669"/>
    <property type="project" value="InterPro"/>
</dbReference>
<dbReference type="NCBIfam" id="TIGR00749">
    <property type="entry name" value="glk"/>
    <property type="match status" value="1"/>
</dbReference>
<dbReference type="EC" id="2.7.1.2" evidence="3"/>
<name>A0A5B8RHV8_9ZZZZ</name>
<dbReference type="GO" id="GO:0004340">
    <property type="term" value="F:glucokinase activity"/>
    <property type="evidence" value="ECO:0007669"/>
    <property type="project" value="UniProtKB-EC"/>
</dbReference>
<organism evidence="3">
    <name type="scientific">uncultured organism</name>
    <dbReference type="NCBI Taxonomy" id="155900"/>
    <lineage>
        <taxon>unclassified sequences</taxon>
        <taxon>environmental samples</taxon>
    </lineage>
</organism>
<keyword evidence="1 3" id="KW-0808">Transferase</keyword>
<evidence type="ECO:0000256" key="2">
    <source>
        <dbReference type="ARBA" id="ARBA00022777"/>
    </source>
</evidence>
<dbReference type="EMBL" id="MN079268">
    <property type="protein sequence ID" value="QEA07518.1"/>
    <property type="molecule type" value="Genomic_DNA"/>
</dbReference>